<feature type="region of interest" description="Disordered" evidence="1">
    <location>
        <begin position="1"/>
        <end position="71"/>
    </location>
</feature>
<dbReference type="EnsemblPlants" id="ONIVA08G02400.1">
    <property type="protein sequence ID" value="ONIVA08G02400.1"/>
    <property type="gene ID" value="ONIVA08G02400"/>
</dbReference>
<dbReference type="Gramene" id="ONIVA08G02400.1">
    <property type="protein sequence ID" value="ONIVA08G02400.1"/>
    <property type="gene ID" value="ONIVA08G02400"/>
</dbReference>
<organism evidence="2">
    <name type="scientific">Oryza nivara</name>
    <name type="common">Indian wild rice</name>
    <name type="synonym">Oryza sativa f. spontanea</name>
    <dbReference type="NCBI Taxonomy" id="4536"/>
    <lineage>
        <taxon>Eukaryota</taxon>
        <taxon>Viridiplantae</taxon>
        <taxon>Streptophyta</taxon>
        <taxon>Embryophyta</taxon>
        <taxon>Tracheophyta</taxon>
        <taxon>Spermatophyta</taxon>
        <taxon>Magnoliopsida</taxon>
        <taxon>Liliopsida</taxon>
        <taxon>Poales</taxon>
        <taxon>Poaceae</taxon>
        <taxon>BOP clade</taxon>
        <taxon>Oryzoideae</taxon>
        <taxon>Oryzeae</taxon>
        <taxon>Oryzinae</taxon>
        <taxon>Oryza</taxon>
    </lineage>
</organism>
<dbReference type="HOGENOM" id="CLU_2744348_0_0_1"/>
<reference evidence="2" key="1">
    <citation type="submission" date="2015-04" db="UniProtKB">
        <authorList>
            <consortium name="EnsemblPlants"/>
        </authorList>
    </citation>
    <scope>IDENTIFICATION</scope>
    <source>
        <strain evidence="2">SL10</strain>
    </source>
</reference>
<proteinExistence type="predicted"/>
<evidence type="ECO:0000313" key="3">
    <source>
        <dbReference type="Proteomes" id="UP000006591"/>
    </source>
</evidence>
<protein>
    <submittedName>
        <fullName evidence="2">Uncharacterized protein</fullName>
    </submittedName>
</protein>
<evidence type="ECO:0000256" key="1">
    <source>
        <dbReference type="SAM" id="MobiDB-lite"/>
    </source>
</evidence>
<evidence type="ECO:0000313" key="2">
    <source>
        <dbReference type="EnsemblPlants" id="ONIVA08G02400.1"/>
    </source>
</evidence>
<dbReference type="Proteomes" id="UP000006591">
    <property type="component" value="Chromosome 8"/>
</dbReference>
<name>A0A0E0I725_ORYNI</name>
<keyword evidence="3" id="KW-1185">Reference proteome</keyword>
<reference evidence="2" key="2">
    <citation type="submission" date="2018-04" db="EMBL/GenBank/DDBJ databases">
        <title>OnivRS2 (Oryza nivara Reference Sequence Version 2).</title>
        <authorList>
            <person name="Zhang J."/>
            <person name="Kudrna D."/>
            <person name="Lee S."/>
            <person name="Talag J."/>
            <person name="Rajasekar S."/>
            <person name="Welchert J."/>
            <person name="Hsing Y.-I."/>
            <person name="Wing R.A."/>
        </authorList>
    </citation>
    <scope>NUCLEOTIDE SEQUENCE [LARGE SCALE GENOMIC DNA]</scope>
    <source>
        <strain evidence="2">SL10</strain>
    </source>
</reference>
<dbReference type="AlphaFoldDB" id="A0A0E0I725"/>
<feature type="compositionally biased region" description="Basic residues" evidence="1">
    <location>
        <begin position="40"/>
        <end position="56"/>
    </location>
</feature>
<accession>A0A0E0I725</accession>
<feature type="compositionally biased region" description="Polar residues" evidence="1">
    <location>
        <begin position="27"/>
        <end position="38"/>
    </location>
</feature>
<sequence length="71" mass="7994">MATDARVGRLPSSSGKEHPPVPWMAAQSLSEQANSSMKSVRAKKHKKKKKKKKKKRNDFGSLFGILCTRKR</sequence>